<evidence type="ECO:0000313" key="2">
    <source>
        <dbReference type="EMBL" id="KIK33111.1"/>
    </source>
</evidence>
<proteinExistence type="predicted"/>
<dbReference type="OrthoDB" id="2635857at2759"/>
<dbReference type="Pfam" id="PF17919">
    <property type="entry name" value="RT_RNaseH_2"/>
    <property type="match status" value="1"/>
</dbReference>
<protein>
    <recommendedName>
        <fullName evidence="1">Reverse transcriptase/retrotransposon-derived protein RNase H-like domain-containing protein</fullName>
    </recommendedName>
</protein>
<gene>
    <name evidence="2" type="ORF">CY34DRAFT_31610</name>
</gene>
<evidence type="ECO:0000313" key="3">
    <source>
        <dbReference type="Proteomes" id="UP000054485"/>
    </source>
</evidence>
<dbReference type="InterPro" id="IPR043502">
    <property type="entry name" value="DNA/RNA_pol_sf"/>
</dbReference>
<dbReference type="HOGENOM" id="CLU_178721_0_0_1"/>
<accession>A0A0C9ZUR0</accession>
<sequence length="71" mass="7888">TQLKSCWGPRHTESFMNLKRILVKELVLKSPQFDGTPFIVTMDGCQEGFGAILSQRHTTTLPSGNVVMATH</sequence>
<dbReference type="STRING" id="930992.A0A0C9ZUR0"/>
<dbReference type="AlphaFoldDB" id="A0A0C9ZUR0"/>
<dbReference type="SUPFAM" id="SSF56672">
    <property type="entry name" value="DNA/RNA polymerases"/>
    <property type="match status" value="1"/>
</dbReference>
<feature type="domain" description="Reverse transcriptase/retrotransposon-derived protein RNase H-like" evidence="1">
    <location>
        <begin position="7"/>
        <end position="58"/>
    </location>
</feature>
<evidence type="ECO:0000259" key="1">
    <source>
        <dbReference type="Pfam" id="PF17919"/>
    </source>
</evidence>
<reference evidence="3" key="2">
    <citation type="submission" date="2015-01" db="EMBL/GenBank/DDBJ databases">
        <title>Evolutionary Origins and Diversification of the Mycorrhizal Mutualists.</title>
        <authorList>
            <consortium name="DOE Joint Genome Institute"/>
            <consortium name="Mycorrhizal Genomics Consortium"/>
            <person name="Kohler A."/>
            <person name="Kuo A."/>
            <person name="Nagy L.G."/>
            <person name="Floudas D."/>
            <person name="Copeland A."/>
            <person name="Barry K.W."/>
            <person name="Cichocki N."/>
            <person name="Veneault-Fourrey C."/>
            <person name="LaButti K."/>
            <person name="Lindquist E.A."/>
            <person name="Lipzen A."/>
            <person name="Lundell T."/>
            <person name="Morin E."/>
            <person name="Murat C."/>
            <person name="Riley R."/>
            <person name="Ohm R."/>
            <person name="Sun H."/>
            <person name="Tunlid A."/>
            <person name="Henrissat B."/>
            <person name="Grigoriev I.V."/>
            <person name="Hibbett D.S."/>
            <person name="Martin F."/>
        </authorList>
    </citation>
    <scope>NUCLEOTIDE SEQUENCE [LARGE SCALE GENOMIC DNA]</scope>
    <source>
        <strain evidence="3">UH-Slu-Lm8-n1</strain>
    </source>
</reference>
<organism evidence="2 3">
    <name type="scientific">Suillus luteus UH-Slu-Lm8-n1</name>
    <dbReference type="NCBI Taxonomy" id="930992"/>
    <lineage>
        <taxon>Eukaryota</taxon>
        <taxon>Fungi</taxon>
        <taxon>Dikarya</taxon>
        <taxon>Basidiomycota</taxon>
        <taxon>Agaricomycotina</taxon>
        <taxon>Agaricomycetes</taxon>
        <taxon>Agaricomycetidae</taxon>
        <taxon>Boletales</taxon>
        <taxon>Suillineae</taxon>
        <taxon>Suillaceae</taxon>
        <taxon>Suillus</taxon>
    </lineage>
</organism>
<keyword evidence="3" id="KW-1185">Reference proteome</keyword>
<dbReference type="Proteomes" id="UP000054485">
    <property type="component" value="Unassembled WGS sequence"/>
</dbReference>
<name>A0A0C9ZUR0_9AGAM</name>
<feature type="non-terminal residue" evidence="2">
    <location>
        <position position="1"/>
    </location>
</feature>
<reference evidence="2 3" key="1">
    <citation type="submission" date="2014-04" db="EMBL/GenBank/DDBJ databases">
        <authorList>
            <consortium name="DOE Joint Genome Institute"/>
            <person name="Kuo A."/>
            <person name="Ruytinx J."/>
            <person name="Rineau F."/>
            <person name="Colpaert J."/>
            <person name="Kohler A."/>
            <person name="Nagy L.G."/>
            <person name="Floudas D."/>
            <person name="Copeland A."/>
            <person name="Barry K.W."/>
            <person name="Cichocki N."/>
            <person name="Veneault-Fourrey C."/>
            <person name="LaButti K."/>
            <person name="Lindquist E.A."/>
            <person name="Lipzen A."/>
            <person name="Lundell T."/>
            <person name="Morin E."/>
            <person name="Murat C."/>
            <person name="Sun H."/>
            <person name="Tunlid A."/>
            <person name="Henrissat B."/>
            <person name="Grigoriev I.V."/>
            <person name="Hibbett D.S."/>
            <person name="Martin F."/>
            <person name="Nordberg H.P."/>
            <person name="Cantor M.N."/>
            <person name="Hua S.X."/>
        </authorList>
    </citation>
    <scope>NUCLEOTIDE SEQUENCE [LARGE SCALE GENOMIC DNA]</scope>
    <source>
        <strain evidence="2 3">UH-Slu-Lm8-n1</strain>
    </source>
</reference>
<dbReference type="InParanoid" id="A0A0C9ZUR0"/>
<dbReference type="EMBL" id="KN836022">
    <property type="protein sequence ID" value="KIK33111.1"/>
    <property type="molecule type" value="Genomic_DNA"/>
</dbReference>
<dbReference type="InterPro" id="IPR041577">
    <property type="entry name" value="RT_RNaseH_2"/>
</dbReference>
<feature type="non-terminal residue" evidence="2">
    <location>
        <position position="71"/>
    </location>
</feature>